<dbReference type="InterPro" id="IPR006179">
    <property type="entry name" value="5_nucleotidase/apyrase"/>
</dbReference>
<proteinExistence type="predicted"/>
<dbReference type="PANTHER" id="PTHR11575:SF24">
    <property type="entry name" value="5'-NUCLEOTIDASE"/>
    <property type="match status" value="1"/>
</dbReference>
<dbReference type="Proteomes" id="UP000625780">
    <property type="component" value="Unassembled WGS sequence"/>
</dbReference>
<keyword evidence="3" id="KW-1185">Reference proteome</keyword>
<evidence type="ECO:0000313" key="3">
    <source>
        <dbReference type="Proteomes" id="UP000625780"/>
    </source>
</evidence>
<comment type="caution">
    <text evidence="2">The sequence shown here is derived from an EMBL/GenBank/DDBJ whole genome shotgun (WGS) entry which is preliminary data.</text>
</comment>
<dbReference type="Gene3D" id="3.90.780.10">
    <property type="entry name" value="5'-Nucleotidase, C-terminal domain"/>
    <property type="match status" value="1"/>
</dbReference>
<dbReference type="PRINTS" id="PR01607">
    <property type="entry name" value="APYRASEFAMLY"/>
</dbReference>
<protein>
    <recommendedName>
        <fullName evidence="1">5'-Nucleotidase C-terminal domain-containing protein</fullName>
    </recommendedName>
</protein>
<feature type="domain" description="5'-Nucleotidase C-terminal" evidence="1">
    <location>
        <begin position="78"/>
        <end position="212"/>
    </location>
</feature>
<accession>A0ABQ1QPW8</accession>
<evidence type="ECO:0000313" key="2">
    <source>
        <dbReference type="EMBL" id="GGD37227.1"/>
    </source>
</evidence>
<dbReference type="RefSeq" id="WP_229732435.1">
    <property type="nucleotide sequence ID" value="NZ_BMFH01000001.1"/>
</dbReference>
<dbReference type="PANTHER" id="PTHR11575">
    <property type="entry name" value="5'-NUCLEOTIDASE-RELATED"/>
    <property type="match status" value="1"/>
</dbReference>
<dbReference type="EMBL" id="BMFH01000001">
    <property type="protein sequence ID" value="GGD37227.1"/>
    <property type="molecule type" value="Genomic_DNA"/>
</dbReference>
<dbReference type="Pfam" id="PF02872">
    <property type="entry name" value="5_nucleotid_C"/>
    <property type="match status" value="1"/>
</dbReference>
<dbReference type="InterPro" id="IPR008334">
    <property type="entry name" value="5'-Nucleotdase_C"/>
</dbReference>
<gene>
    <name evidence="2" type="ORF">GCM10011361_00360</name>
</gene>
<dbReference type="InterPro" id="IPR036907">
    <property type="entry name" value="5'-Nucleotdase_C_sf"/>
</dbReference>
<reference evidence="3" key="1">
    <citation type="journal article" date="2019" name="Int. J. Syst. Evol. Microbiol.">
        <title>The Global Catalogue of Microorganisms (GCM) 10K type strain sequencing project: providing services to taxonomists for standard genome sequencing and annotation.</title>
        <authorList>
            <consortium name="The Broad Institute Genomics Platform"/>
            <consortium name="The Broad Institute Genome Sequencing Center for Infectious Disease"/>
            <person name="Wu L."/>
            <person name="Ma J."/>
        </authorList>
    </citation>
    <scope>NUCLEOTIDE SEQUENCE [LARGE SCALE GENOMIC DNA]</scope>
    <source>
        <strain evidence="3">CGMCC 1.12606</strain>
    </source>
</reference>
<organism evidence="2 3">
    <name type="scientific">Muriicola marianensis</name>
    <dbReference type="NCBI Taxonomy" id="1324801"/>
    <lineage>
        <taxon>Bacteria</taxon>
        <taxon>Pseudomonadati</taxon>
        <taxon>Bacteroidota</taxon>
        <taxon>Flavobacteriia</taxon>
        <taxon>Flavobacteriales</taxon>
        <taxon>Flavobacteriaceae</taxon>
        <taxon>Muriicola</taxon>
    </lineage>
</organism>
<evidence type="ECO:0000259" key="1">
    <source>
        <dbReference type="Pfam" id="PF02872"/>
    </source>
</evidence>
<name>A0ABQ1QPW8_9FLAO</name>
<sequence length="252" mass="27782">MKQFVAFITICLCISCGRQPSALHSISGIQLPVDSSVVTSDSVDAFIKPYRDRVNQVLDSVLAYAPVTLTKTDGELNSSEGNLMADIILTRSRPIFESRTGKKVDMALMNYGGIRNVISAGPVTARTAFEVMPFENYIVVLEIPGSLVREMAHYLIDSDRPQPMAGFQIVLDQQGRLQAVNVNGIPLDENKTYYLATIDYLLEGGGNADFLKQNQGVTDLNYLLRNAMIDYFGAVDTVKAEVDDRFIKSETP</sequence>
<dbReference type="SUPFAM" id="SSF55816">
    <property type="entry name" value="5'-nucleotidase (syn. UDP-sugar hydrolase), C-terminal domain"/>
    <property type="match status" value="1"/>
</dbReference>